<organism evidence="1 2">
    <name type="scientific">Durusdinium trenchii</name>
    <dbReference type="NCBI Taxonomy" id="1381693"/>
    <lineage>
        <taxon>Eukaryota</taxon>
        <taxon>Sar</taxon>
        <taxon>Alveolata</taxon>
        <taxon>Dinophyceae</taxon>
        <taxon>Suessiales</taxon>
        <taxon>Symbiodiniaceae</taxon>
        <taxon>Durusdinium</taxon>
    </lineage>
</organism>
<name>A0ABP0I374_9DINO</name>
<keyword evidence="2" id="KW-1185">Reference proteome</keyword>
<dbReference type="Proteomes" id="UP001642464">
    <property type="component" value="Unassembled WGS sequence"/>
</dbReference>
<evidence type="ECO:0000313" key="2">
    <source>
        <dbReference type="Proteomes" id="UP001642464"/>
    </source>
</evidence>
<gene>
    <name evidence="1" type="ORF">SCF082_LOCUS4494</name>
</gene>
<comment type="caution">
    <text evidence="1">The sequence shown here is derived from an EMBL/GenBank/DDBJ whole genome shotgun (WGS) entry which is preliminary data.</text>
</comment>
<accession>A0ABP0I374</accession>
<proteinExistence type="predicted"/>
<evidence type="ECO:0000313" key="1">
    <source>
        <dbReference type="EMBL" id="CAK8995750.1"/>
    </source>
</evidence>
<dbReference type="EMBL" id="CAXAMM010002325">
    <property type="protein sequence ID" value="CAK8995750.1"/>
    <property type="molecule type" value="Genomic_DNA"/>
</dbReference>
<dbReference type="Gene3D" id="1.25.40.10">
    <property type="entry name" value="Tetratricopeptide repeat domain"/>
    <property type="match status" value="1"/>
</dbReference>
<sequence>MPKFKPWRFRSKQHPYPELQSKAYNARCVVGWLCEEMISIAKSDQYREDHWVGLASCCVWHLAEWHRKSELMPRYLTPDQSMELQRLGQLQLLISTYLALRIHPNCETYNAALTAAATGELWQLALHYFQVMEDSPSMSPDERSYTLAINACRSQPEHARRLFDCLNHQGLVETLRYA</sequence>
<dbReference type="InterPro" id="IPR011990">
    <property type="entry name" value="TPR-like_helical_dom_sf"/>
</dbReference>
<reference evidence="1 2" key="1">
    <citation type="submission" date="2024-02" db="EMBL/GenBank/DDBJ databases">
        <authorList>
            <person name="Chen Y."/>
            <person name="Shah S."/>
            <person name="Dougan E. K."/>
            <person name="Thang M."/>
            <person name="Chan C."/>
        </authorList>
    </citation>
    <scope>NUCLEOTIDE SEQUENCE [LARGE SCALE GENOMIC DNA]</scope>
</reference>
<protein>
    <submittedName>
        <fullName evidence="1">Uncharacterized protein</fullName>
    </submittedName>
</protein>